<evidence type="ECO:0000256" key="3">
    <source>
        <dbReference type="PROSITE-ProRule" id="PRU00982"/>
    </source>
</evidence>
<evidence type="ECO:0000256" key="4">
    <source>
        <dbReference type="SAM" id="Coils"/>
    </source>
</evidence>
<comment type="pathway">
    <text evidence="1">Protein modification; protein ubiquitination.</text>
</comment>
<dbReference type="PANTHER" id="PTHR32370">
    <property type="entry name" value="OS12G0117600 PROTEIN"/>
    <property type="match status" value="1"/>
</dbReference>
<dbReference type="ExpressionAtlas" id="A0A5S9YJM0">
    <property type="expression patterns" value="baseline and differential"/>
</dbReference>
<dbReference type="PROSITE" id="PS51649">
    <property type="entry name" value="NPH3"/>
    <property type="match status" value="1"/>
</dbReference>
<dbReference type="AlphaFoldDB" id="A0A5S9YJM0"/>
<evidence type="ECO:0000313" key="8">
    <source>
        <dbReference type="Proteomes" id="UP000434276"/>
    </source>
</evidence>
<protein>
    <submittedName>
        <fullName evidence="7">Uncharacterized protein</fullName>
    </submittedName>
</protein>
<feature type="domain" description="NPH3" evidence="6">
    <location>
        <begin position="385"/>
        <end position="661"/>
    </location>
</feature>
<evidence type="ECO:0000259" key="6">
    <source>
        <dbReference type="PROSITE" id="PS51649"/>
    </source>
</evidence>
<dbReference type="Gene3D" id="3.30.710.10">
    <property type="entry name" value="Potassium Channel Kv1.1, Chain A"/>
    <property type="match status" value="1"/>
</dbReference>
<dbReference type="InterPro" id="IPR000210">
    <property type="entry name" value="BTB/POZ_dom"/>
</dbReference>
<dbReference type="EMBL" id="CACSHJ010000096">
    <property type="protein sequence ID" value="CAA0412476.1"/>
    <property type="molecule type" value="Genomic_DNA"/>
</dbReference>
<dbReference type="UniPathway" id="UPA00143"/>
<evidence type="ECO:0000256" key="2">
    <source>
        <dbReference type="ARBA" id="ARBA00022786"/>
    </source>
</evidence>
<dbReference type="SMART" id="SM00225">
    <property type="entry name" value="BTB"/>
    <property type="match status" value="1"/>
</dbReference>
<reference evidence="7 8" key="1">
    <citation type="submission" date="2019-12" db="EMBL/GenBank/DDBJ databases">
        <authorList>
            <person name="Jiao W.-B."/>
            <person name="Schneeberger K."/>
        </authorList>
    </citation>
    <scope>NUCLEOTIDE SEQUENCE [LARGE SCALE GENOMIC DNA]</scope>
    <source>
        <strain evidence="8">cv. C24</strain>
    </source>
</reference>
<keyword evidence="4" id="KW-0175">Coiled coil</keyword>
<dbReference type="InterPro" id="IPR043454">
    <property type="entry name" value="NPH3/RPT2-like"/>
</dbReference>
<dbReference type="SUPFAM" id="SSF54695">
    <property type="entry name" value="POZ domain"/>
    <property type="match status" value="1"/>
</dbReference>
<proteinExistence type="inferred from homology"/>
<comment type="similarity">
    <text evidence="3">Belongs to the NPH3 family.</text>
</comment>
<evidence type="ECO:0000313" key="7">
    <source>
        <dbReference type="EMBL" id="CAA0412476.1"/>
    </source>
</evidence>
<dbReference type="InterPro" id="IPR011333">
    <property type="entry name" value="SKP1/BTB/POZ_sf"/>
</dbReference>
<evidence type="ECO:0000259" key="5">
    <source>
        <dbReference type="PROSITE" id="PS50097"/>
    </source>
</evidence>
<dbReference type="InterPro" id="IPR027356">
    <property type="entry name" value="NPH3_dom"/>
</dbReference>
<dbReference type="OrthoDB" id="624345at2759"/>
<evidence type="ECO:0000256" key="1">
    <source>
        <dbReference type="ARBA" id="ARBA00004906"/>
    </source>
</evidence>
<organism evidence="7 8">
    <name type="scientific">Arabidopsis thaliana</name>
    <name type="common">Mouse-ear cress</name>
    <dbReference type="NCBI Taxonomy" id="3702"/>
    <lineage>
        <taxon>Eukaryota</taxon>
        <taxon>Viridiplantae</taxon>
        <taxon>Streptophyta</taxon>
        <taxon>Embryophyta</taxon>
        <taxon>Tracheophyta</taxon>
        <taxon>Spermatophyta</taxon>
        <taxon>Magnoliopsida</taxon>
        <taxon>eudicotyledons</taxon>
        <taxon>Gunneridae</taxon>
        <taxon>Pentapetalae</taxon>
        <taxon>rosids</taxon>
        <taxon>malvids</taxon>
        <taxon>Brassicales</taxon>
        <taxon>Brassicaceae</taxon>
        <taxon>Camelineae</taxon>
        <taxon>Arabidopsis</taxon>
    </lineage>
</organism>
<gene>
    <name evidence="7" type="ORF">C24_LOCUS26814</name>
</gene>
<accession>A0A5S9YJM0</accession>
<dbReference type="GO" id="GO:0016567">
    <property type="term" value="P:protein ubiquitination"/>
    <property type="evidence" value="ECO:0007669"/>
    <property type="project" value="UniProtKB-UniPathway"/>
</dbReference>
<name>A0A5S9YJM0_ARATH</name>
<dbReference type="PROSITE" id="PS50097">
    <property type="entry name" value="BTB"/>
    <property type="match status" value="1"/>
</dbReference>
<sequence>MGRGGDRRPRCVSRPSLRTNISSKRCVLMMTRMQPEGKKLTFLMAPLRRWPRRKNMSSSRKLESSSILTLYLTLMFLKKVPESALWFTVSPRNSQIKMTVDEQINALIIAHTFFFSLATHFTSSPELLSPLMASEKSTSKGQAWFCTTGLPSDIEIEVDDMTFHLHKFPLMSKSRKLHRLITEQETRSSSSMALITVIDPKVEETDKKGKGHEIEDDKEEEEVEEQEIEENGYPHIKLEDFPGSSESFEMVAKFCYGVKMDLSASTVVPLRCAAEHLEMTEEYSPDNLISKTERFLSHSVYKSLRESIKALKACESVSPLAGSLGITEQCIDSIVSRASSADPSLFGWPVNDGGGRGNISATDLQLIPGGAAKSRKKPSRDSNMELWFEDLTQLSLPIFKTVILSMRSGDLSSDIIESCLICYAKKHIPGILRSNRKPPSSSSTAVSENEQRELLETITSNLPLDKSSISSTTRFLFGLLRTAIILNAAEICRDLLERKIGSQLERATLDDLLVPSYSYLNETLYDVDLVERILGHFLDTLEQSNTAIVEVDGKSPSLMLVGKLIDGFLAEIASDANLKSDKFYNLAISLPDQARLYDDGLYRAVDVYLKAHPWVSEAEREKICGVMDCQKLTLEACTHAAQNERLPLRAVVQVLFFEQLQLRHAIAGTLLAAQSPSTSQSTEPRPSAAIRNLTITEEDGDEAEGERQVDAGKWKKTVRENQVLGLDMDTMRTRVHRLERECSNMKKVIAKIDKEGSSPATTTDRPRSWSITKKFGCKFKTQVCDSHEATMVDHRSRRS</sequence>
<keyword evidence="2" id="KW-0833">Ubl conjugation pathway</keyword>
<dbReference type="Proteomes" id="UP000434276">
    <property type="component" value="Unassembled WGS sequence"/>
</dbReference>
<feature type="coiled-coil region" evidence="4">
    <location>
        <begin position="728"/>
        <end position="755"/>
    </location>
</feature>
<dbReference type="Pfam" id="PF03000">
    <property type="entry name" value="NPH3"/>
    <property type="match status" value="1"/>
</dbReference>
<feature type="domain" description="BTB" evidence="5">
    <location>
        <begin position="152"/>
        <end position="264"/>
    </location>
</feature>